<evidence type="ECO:0000313" key="1">
    <source>
        <dbReference type="EMBL" id="PMD46148.1"/>
    </source>
</evidence>
<sequence>MVCKLDFFPATPLAPDVYSALGQLVVGSYAQLLSAVIESSKTSNTNAPPTQPSL</sequence>
<dbReference type="AlphaFoldDB" id="A0A2J6S5W7"/>
<reference evidence="1 2" key="1">
    <citation type="submission" date="2016-04" db="EMBL/GenBank/DDBJ databases">
        <title>A degradative enzymes factory behind the ericoid mycorrhizal symbiosis.</title>
        <authorList>
            <consortium name="DOE Joint Genome Institute"/>
            <person name="Martino E."/>
            <person name="Morin E."/>
            <person name="Grelet G."/>
            <person name="Kuo A."/>
            <person name="Kohler A."/>
            <person name="Daghino S."/>
            <person name="Barry K."/>
            <person name="Choi C."/>
            <person name="Cichocki N."/>
            <person name="Clum A."/>
            <person name="Copeland A."/>
            <person name="Hainaut M."/>
            <person name="Haridas S."/>
            <person name="Labutti K."/>
            <person name="Lindquist E."/>
            <person name="Lipzen A."/>
            <person name="Khouja H.-R."/>
            <person name="Murat C."/>
            <person name="Ohm R."/>
            <person name="Olson A."/>
            <person name="Spatafora J."/>
            <person name="Veneault-Fourrey C."/>
            <person name="Henrissat B."/>
            <person name="Grigoriev I."/>
            <person name="Martin F."/>
            <person name="Perotto S."/>
        </authorList>
    </citation>
    <scope>NUCLEOTIDE SEQUENCE [LARGE SCALE GENOMIC DNA]</scope>
    <source>
        <strain evidence="1 2">F</strain>
    </source>
</reference>
<dbReference type="Proteomes" id="UP000235786">
    <property type="component" value="Unassembled WGS sequence"/>
</dbReference>
<dbReference type="EMBL" id="KZ613939">
    <property type="protein sequence ID" value="PMD46148.1"/>
    <property type="molecule type" value="Genomic_DNA"/>
</dbReference>
<gene>
    <name evidence="1" type="ORF">L207DRAFT_507085</name>
</gene>
<evidence type="ECO:0000313" key="2">
    <source>
        <dbReference type="Proteomes" id="UP000235786"/>
    </source>
</evidence>
<organism evidence="1 2">
    <name type="scientific">Hyaloscypha variabilis (strain UAMH 11265 / GT02V1 / F)</name>
    <name type="common">Meliniomyces variabilis</name>
    <dbReference type="NCBI Taxonomy" id="1149755"/>
    <lineage>
        <taxon>Eukaryota</taxon>
        <taxon>Fungi</taxon>
        <taxon>Dikarya</taxon>
        <taxon>Ascomycota</taxon>
        <taxon>Pezizomycotina</taxon>
        <taxon>Leotiomycetes</taxon>
        <taxon>Helotiales</taxon>
        <taxon>Hyaloscyphaceae</taxon>
        <taxon>Hyaloscypha</taxon>
        <taxon>Hyaloscypha variabilis</taxon>
    </lineage>
</organism>
<proteinExistence type="predicted"/>
<accession>A0A2J6S5W7</accession>
<protein>
    <submittedName>
        <fullName evidence="1">Uncharacterized protein</fullName>
    </submittedName>
</protein>
<name>A0A2J6S5W7_HYAVF</name>
<keyword evidence="2" id="KW-1185">Reference proteome</keyword>